<dbReference type="OrthoDB" id="4499277at2759"/>
<reference evidence="1 2" key="1">
    <citation type="journal article" date="2010" name="Genome Biol.">
        <title>A first genome assembly of the barley fungal pathogen Pyrenophora teres f. teres.</title>
        <authorList>
            <person name="Ellwood S.R."/>
            <person name="Liu Z."/>
            <person name="Syme R.A."/>
            <person name="Lai Z."/>
            <person name="Hane J.K."/>
            <person name="Keiper F."/>
            <person name="Moffat C.S."/>
            <person name="Oliver R.P."/>
            <person name="Friesen T.L."/>
        </authorList>
    </citation>
    <scope>NUCLEOTIDE SEQUENCE [LARGE SCALE GENOMIC DNA]</scope>
    <source>
        <strain evidence="1 2">0-1</strain>
    </source>
</reference>
<dbReference type="Proteomes" id="UP000001067">
    <property type="component" value="Unassembled WGS sequence"/>
</dbReference>
<dbReference type="Gene3D" id="2.40.70.10">
    <property type="entry name" value="Acid Proteases"/>
    <property type="match status" value="1"/>
</dbReference>
<name>E3RQH7_PYRTT</name>
<keyword evidence="2" id="KW-1185">Reference proteome</keyword>
<evidence type="ECO:0000313" key="2">
    <source>
        <dbReference type="Proteomes" id="UP000001067"/>
    </source>
</evidence>
<protein>
    <submittedName>
        <fullName evidence="1">Uncharacterized protein</fullName>
    </submittedName>
</protein>
<gene>
    <name evidence="1" type="ORF">PTT_10978</name>
</gene>
<accession>E3RQH7</accession>
<dbReference type="KEGG" id="pte:PTT_10978"/>
<organism evidence="2">
    <name type="scientific">Pyrenophora teres f. teres (strain 0-1)</name>
    <name type="common">Barley net blotch fungus</name>
    <name type="synonym">Drechslera teres f. teres</name>
    <dbReference type="NCBI Taxonomy" id="861557"/>
    <lineage>
        <taxon>Eukaryota</taxon>
        <taxon>Fungi</taxon>
        <taxon>Dikarya</taxon>
        <taxon>Ascomycota</taxon>
        <taxon>Pezizomycotina</taxon>
        <taxon>Dothideomycetes</taxon>
        <taxon>Pleosporomycetidae</taxon>
        <taxon>Pleosporales</taxon>
        <taxon>Pleosporineae</taxon>
        <taxon>Pleosporaceae</taxon>
        <taxon>Pyrenophora</taxon>
    </lineage>
</organism>
<dbReference type="AlphaFoldDB" id="E3RQH7"/>
<dbReference type="EMBL" id="GL534497">
    <property type="protein sequence ID" value="EFQ92022.1"/>
    <property type="molecule type" value="Genomic_DNA"/>
</dbReference>
<sequence length="63" mass="7095">MDSYLVLSCGEIQYTIPGQGPTGIGDQMNINIMDLGEEDMLIGYDWLIKHNPAIDWLRKKILG</sequence>
<proteinExistence type="predicted"/>
<dbReference type="HOGENOM" id="CLU_2886878_0_0_1"/>
<dbReference type="InterPro" id="IPR021109">
    <property type="entry name" value="Peptidase_aspartic_dom_sf"/>
</dbReference>
<evidence type="ECO:0000313" key="1">
    <source>
        <dbReference type="EMBL" id="EFQ92022.1"/>
    </source>
</evidence>